<feature type="transmembrane region" description="Helical" evidence="1">
    <location>
        <begin position="148"/>
        <end position="168"/>
    </location>
</feature>
<sequence>MTDLKIIMRIARTDLAILFYSPIAWFILIVFSFLTTASFTSLMENIVTDYDLSGGKEVSLSGICFLGSYGFLSSVVSNIYIYIPLLTMGLISRETASGSIKLAYSSPVTSGQIVLGKYLAAIGFGCCLMLVPIASAIYGSLVIPSFDWAPVLVALLGLYLLICAYCAIGLFMSSLTTYQVVAAVGTLIILAILNFVGSIGQEYDLIRELTYWLSINGRTIDMLNGVIRSEDVIYFVVVVTLFLTFTTFKLTSDRCTISRFRQAISYLGFFVAAMAIGYFTSRPGMIKVWDTTRTRLNSLTENSQHVLAKLTGPVTITNYVNLLDNKSYRYLPIMKKANETIFEPYCLAKPDLQVKYVYYYDFAPNGVANNPKFQGKTVDEMRDYMTMIYNLNPHLFKSPAEIRQIIDLREEQNTFVRIMETQDGKRTFIRDFEDMDATPSEAEITAAIKKMISTPPTVAFIKGDGEREVSKSGDRDYSNFSIEKYSRAALINQGFDVCEIDISHGDTIPSLINIMVLAEMRTPLTEKGENQLEAYLARGGNLFILTDTGRQEVMNPFLSKLGIKMEEYQLAQSSADFSPNLILAKATRESGKLTFGFKDDFPKYDLRVSMPGCVALTCSDNDYGFQYTPILETNAKGVWIEKEQTDLQESPVECNASAGEKEQTYITAYALSRQLKDKEQRIIISGDADCISNTELTLSREGYRSGNFNLIIESFRWLSGGEFPIDIRRPHCTDNKLSIGVKDIGTMKTIFIIIIPAILLLIGVGIWFFRRRN</sequence>
<feature type="transmembrane region" description="Helical" evidence="1">
    <location>
        <begin position="232"/>
        <end position="251"/>
    </location>
</feature>
<feature type="transmembrane region" description="Helical" evidence="1">
    <location>
        <begin position="263"/>
        <end position="281"/>
    </location>
</feature>
<dbReference type="EMBL" id="QRNE01000055">
    <property type="protein sequence ID" value="RHK27067.1"/>
    <property type="molecule type" value="Genomic_DNA"/>
</dbReference>
<name>A0A174JZ59_9BACE</name>
<proteinExistence type="predicted"/>
<evidence type="ECO:0000256" key="1">
    <source>
        <dbReference type="SAM" id="Phobius"/>
    </source>
</evidence>
<dbReference type="Proteomes" id="UP000285503">
    <property type="component" value="Unassembled WGS sequence"/>
</dbReference>
<dbReference type="EMBL" id="WDCG01000001">
    <property type="protein sequence ID" value="KAB6428218.1"/>
    <property type="molecule type" value="Genomic_DNA"/>
</dbReference>
<evidence type="ECO:0000313" key="4">
    <source>
        <dbReference type="EMBL" id="RHK27067.1"/>
    </source>
</evidence>
<comment type="caution">
    <text evidence="4">The sequence shown here is derived from an EMBL/GenBank/DDBJ whole genome shotgun (WGS) entry which is preliminary data.</text>
</comment>
<feature type="transmembrane region" description="Helical" evidence="1">
    <location>
        <begin position="59"/>
        <end position="83"/>
    </location>
</feature>
<evidence type="ECO:0000313" key="3">
    <source>
        <dbReference type="EMBL" id="KAB6428218.1"/>
    </source>
</evidence>
<feature type="transmembrane region" description="Helical" evidence="1">
    <location>
        <begin position="15"/>
        <end position="39"/>
    </location>
</feature>
<feature type="transmembrane region" description="Helical" evidence="1">
    <location>
        <begin position="118"/>
        <end position="142"/>
    </location>
</feature>
<keyword evidence="1" id="KW-1133">Transmembrane helix</keyword>
<keyword evidence="1" id="KW-0812">Transmembrane</keyword>
<dbReference type="Pfam" id="PF12679">
    <property type="entry name" value="ABC2_membrane_2"/>
    <property type="match status" value="1"/>
</dbReference>
<evidence type="ECO:0000313" key="5">
    <source>
        <dbReference type="Proteomes" id="UP000285503"/>
    </source>
</evidence>
<reference evidence="4 5" key="1">
    <citation type="submission" date="2018-08" db="EMBL/GenBank/DDBJ databases">
        <title>A genome reference for cultivated species of the human gut microbiota.</title>
        <authorList>
            <person name="Zou Y."/>
            <person name="Xue W."/>
            <person name="Luo G."/>
        </authorList>
    </citation>
    <scope>NUCLEOTIDE SEQUENCE [LARGE SCALE GENOMIC DNA]</scope>
    <source>
        <strain evidence="4 5">AF46-11NS</strain>
    </source>
</reference>
<feature type="transmembrane region" description="Helical" evidence="1">
    <location>
        <begin position="750"/>
        <end position="769"/>
    </location>
</feature>
<feature type="domain" description="ABC-type uncharacterised transport system" evidence="2">
    <location>
        <begin position="456"/>
        <end position="567"/>
    </location>
</feature>
<dbReference type="GO" id="GO:0140359">
    <property type="term" value="F:ABC-type transporter activity"/>
    <property type="evidence" value="ECO:0007669"/>
    <property type="project" value="InterPro"/>
</dbReference>
<dbReference type="InterPro" id="IPR019196">
    <property type="entry name" value="ABC_transp_unknown"/>
</dbReference>
<evidence type="ECO:0000313" key="6">
    <source>
        <dbReference type="Proteomes" id="UP000471447"/>
    </source>
</evidence>
<reference evidence="3 6" key="2">
    <citation type="journal article" date="2019" name="Nat. Med.">
        <title>A library of human gut bacterial isolates paired with longitudinal multiomics data enables mechanistic microbiome research.</title>
        <authorList>
            <person name="Poyet M."/>
            <person name="Groussin M."/>
            <person name="Gibbons S.M."/>
            <person name="Avila-Pacheco J."/>
            <person name="Jiang X."/>
            <person name="Kearney S.M."/>
            <person name="Perrotta A.R."/>
            <person name="Berdy B."/>
            <person name="Zhao S."/>
            <person name="Lieberman T.D."/>
            <person name="Swanson P.K."/>
            <person name="Smith M."/>
            <person name="Roesemann S."/>
            <person name="Alexander J.E."/>
            <person name="Rich S.A."/>
            <person name="Livny J."/>
            <person name="Vlamakis H."/>
            <person name="Clish C."/>
            <person name="Bullock K."/>
            <person name="Deik A."/>
            <person name="Scott J."/>
            <person name="Pierce K.A."/>
            <person name="Xavier R.J."/>
            <person name="Alm E.J."/>
        </authorList>
    </citation>
    <scope>NUCLEOTIDE SEQUENCE [LARGE SCALE GENOMIC DNA]</scope>
    <source>
        <strain evidence="3 6">BIOML-A7</strain>
    </source>
</reference>
<dbReference type="RefSeq" id="WP_008017707.1">
    <property type="nucleotide sequence ID" value="NZ_AP031409.1"/>
</dbReference>
<protein>
    <submittedName>
        <fullName evidence="3">ABC transporter permease subunit</fullName>
    </submittedName>
</protein>
<gene>
    <name evidence="4" type="ORF">DW075_11405</name>
    <name evidence="3" type="ORF">GAZ26_01470</name>
</gene>
<dbReference type="GO" id="GO:0005886">
    <property type="term" value="C:plasma membrane"/>
    <property type="evidence" value="ECO:0007669"/>
    <property type="project" value="UniProtKB-SubCell"/>
</dbReference>
<dbReference type="AlphaFoldDB" id="A0A174JZ59"/>
<keyword evidence="1" id="KW-0472">Membrane</keyword>
<evidence type="ECO:0000259" key="2">
    <source>
        <dbReference type="Pfam" id="PF09822"/>
    </source>
</evidence>
<accession>A0A174JZ59</accession>
<dbReference type="Proteomes" id="UP000471447">
    <property type="component" value="Unassembled WGS sequence"/>
</dbReference>
<feature type="transmembrane region" description="Helical" evidence="1">
    <location>
        <begin position="180"/>
        <end position="200"/>
    </location>
</feature>
<organism evidence="4 5">
    <name type="scientific">Bacteroides xylanisolvens</name>
    <dbReference type="NCBI Taxonomy" id="371601"/>
    <lineage>
        <taxon>Bacteria</taxon>
        <taxon>Pseudomonadati</taxon>
        <taxon>Bacteroidota</taxon>
        <taxon>Bacteroidia</taxon>
        <taxon>Bacteroidales</taxon>
        <taxon>Bacteroidaceae</taxon>
        <taxon>Bacteroides</taxon>
    </lineage>
</organism>
<dbReference type="Pfam" id="PF09822">
    <property type="entry name" value="ABC_transp_aux"/>
    <property type="match status" value="1"/>
</dbReference>